<feature type="coiled-coil region" evidence="1">
    <location>
        <begin position="136"/>
        <end position="174"/>
    </location>
</feature>
<evidence type="ECO:0000313" key="2">
    <source>
        <dbReference type="EMBL" id="KAL3265909.1"/>
    </source>
</evidence>
<evidence type="ECO:0000313" key="3">
    <source>
        <dbReference type="Proteomes" id="UP001516400"/>
    </source>
</evidence>
<evidence type="ECO:0008006" key="4">
    <source>
        <dbReference type="Google" id="ProtNLM"/>
    </source>
</evidence>
<protein>
    <recommendedName>
        <fullName evidence="4">Phorbol-ester/DAG-type domain-containing protein</fullName>
    </recommendedName>
</protein>
<name>A0ABD2MHT0_9CUCU</name>
<sequence>MSKEEFNGNFKCHRLIKFNNLICVRCTGIFHAACLKRTKGRELIDKVVCSRRCKEDMENSLFSVRSPDLNDQSVNAVRQECVGNTTIGIVEGEVSTDVSQGSSIGGQDMQGDVSPIENQHSQCPCDTNEEYWEMKLEELKNSNDELAQSLSTIERENEIRVTLLNGEIEQLKEEIL</sequence>
<gene>
    <name evidence="2" type="ORF">HHI36_010099</name>
</gene>
<proteinExistence type="predicted"/>
<evidence type="ECO:0000256" key="1">
    <source>
        <dbReference type="SAM" id="Coils"/>
    </source>
</evidence>
<keyword evidence="3" id="KW-1185">Reference proteome</keyword>
<accession>A0ABD2MHT0</accession>
<dbReference type="Proteomes" id="UP001516400">
    <property type="component" value="Unassembled WGS sequence"/>
</dbReference>
<dbReference type="AlphaFoldDB" id="A0ABD2MHT0"/>
<organism evidence="2 3">
    <name type="scientific">Cryptolaemus montrouzieri</name>
    <dbReference type="NCBI Taxonomy" id="559131"/>
    <lineage>
        <taxon>Eukaryota</taxon>
        <taxon>Metazoa</taxon>
        <taxon>Ecdysozoa</taxon>
        <taxon>Arthropoda</taxon>
        <taxon>Hexapoda</taxon>
        <taxon>Insecta</taxon>
        <taxon>Pterygota</taxon>
        <taxon>Neoptera</taxon>
        <taxon>Endopterygota</taxon>
        <taxon>Coleoptera</taxon>
        <taxon>Polyphaga</taxon>
        <taxon>Cucujiformia</taxon>
        <taxon>Coccinelloidea</taxon>
        <taxon>Coccinellidae</taxon>
        <taxon>Scymninae</taxon>
        <taxon>Scymnini</taxon>
        <taxon>Cryptolaemus</taxon>
    </lineage>
</organism>
<keyword evidence="1" id="KW-0175">Coiled coil</keyword>
<reference evidence="2 3" key="1">
    <citation type="journal article" date="2021" name="BMC Biol.">
        <title>Horizontally acquired antibacterial genes associated with adaptive radiation of ladybird beetles.</title>
        <authorList>
            <person name="Li H.S."/>
            <person name="Tang X.F."/>
            <person name="Huang Y.H."/>
            <person name="Xu Z.Y."/>
            <person name="Chen M.L."/>
            <person name="Du X.Y."/>
            <person name="Qiu B.Y."/>
            <person name="Chen P.T."/>
            <person name="Zhang W."/>
            <person name="Slipinski A."/>
            <person name="Escalona H.E."/>
            <person name="Waterhouse R.M."/>
            <person name="Zwick A."/>
            <person name="Pang H."/>
        </authorList>
    </citation>
    <scope>NUCLEOTIDE SEQUENCE [LARGE SCALE GENOMIC DNA]</scope>
    <source>
        <strain evidence="2">SYSU2018</strain>
    </source>
</reference>
<comment type="caution">
    <text evidence="2">The sequence shown here is derived from an EMBL/GenBank/DDBJ whole genome shotgun (WGS) entry which is preliminary data.</text>
</comment>
<dbReference type="EMBL" id="JABFTP020000001">
    <property type="protein sequence ID" value="KAL3265909.1"/>
    <property type="molecule type" value="Genomic_DNA"/>
</dbReference>